<dbReference type="EMBL" id="JAGFMF010012047">
    <property type="protein sequence ID" value="KAG8508308.1"/>
    <property type="molecule type" value="Genomic_DNA"/>
</dbReference>
<evidence type="ECO:0000313" key="2">
    <source>
        <dbReference type="EMBL" id="KAG8508308.1"/>
    </source>
</evidence>
<protein>
    <submittedName>
        <fullName evidence="2">Uncharacterized protein</fullName>
    </submittedName>
</protein>
<keyword evidence="3" id="KW-1185">Reference proteome</keyword>
<sequence>MVGPVGGPDETAETRKLRTTFGTRILDLAPGLAELTCLALVVVAAQVVQTHSEPLCSLLILVFSSQESCPNCSAHSARVSILTFAELISNHTNCVQDVEGERALSPKVDFLPIPHLPLEASVRTRTQESHRRRLRNPISGNHFPENFVTKNH</sequence>
<reference evidence="2" key="1">
    <citation type="journal article" date="2021" name="Evol. Appl.">
        <title>The genome of the Pyrenean desman and the effects of bottlenecks and inbreeding on the genomic landscape of an endangered species.</title>
        <authorList>
            <person name="Escoda L."/>
            <person name="Castresana J."/>
        </authorList>
    </citation>
    <scope>NUCLEOTIDE SEQUENCE</scope>
    <source>
        <strain evidence="2">IBE-C5619</strain>
    </source>
</reference>
<proteinExistence type="predicted"/>
<accession>A0A8J5ZQ87</accession>
<dbReference type="Proteomes" id="UP000700334">
    <property type="component" value="Unassembled WGS sequence"/>
</dbReference>
<evidence type="ECO:0000313" key="3">
    <source>
        <dbReference type="Proteomes" id="UP000700334"/>
    </source>
</evidence>
<organism evidence="2 3">
    <name type="scientific">Galemys pyrenaicus</name>
    <name type="common">Iberian desman</name>
    <name type="synonym">Pyrenean desman</name>
    <dbReference type="NCBI Taxonomy" id="202257"/>
    <lineage>
        <taxon>Eukaryota</taxon>
        <taxon>Metazoa</taxon>
        <taxon>Chordata</taxon>
        <taxon>Craniata</taxon>
        <taxon>Vertebrata</taxon>
        <taxon>Euteleostomi</taxon>
        <taxon>Mammalia</taxon>
        <taxon>Eutheria</taxon>
        <taxon>Laurasiatheria</taxon>
        <taxon>Eulipotyphla</taxon>
        <taxon>Talpidae</taxon>
        <taxon>Galemys</taxon>
    </lineage>
</organism>
<comment type="caution">
    <text evidence="2">The sequence shown here is derived from an EMBL/GenBank/DDBJ whole genome shotgun (WGS) entry which is preliminary data.</text>
</comment>
<dbReference type="AlphaFoldDB" id="A0A8J5ZQ87"/>
<feature type="region of interest" description="Disordered" evidence="1">
    <location>
        <begin position="125"/>
        <end position="152"/>
    </location>
</feature>
<evidence type="ECO:0000256" key="1">
    <source>
        <dbReference type="SAM" id="MobiDB-lite"/>
    </source>
</evidence>
<name>A0A8J5ZQ87_GALPY</name>
<gene>
    <name evidence="2" type="ORF">J0S82_000371</name>
</gene>